<dbReference type="EC" id="2.7.1.144" evidence="8"/>
<dbReference type="FunFam" id="3.40.1190.20:FF:000001">
    <property type="entry name" value="Phosphofructokinase"/>
    <property type="match status" value="1"/>
</dbReference>
<evidence type="ECO:0000313" key="11">
    <source>
        <dbReference type="EMBL" id="BDR56939.1"/>
    </source>
</evidence>
<comment type="catalytic activity">
    <reaction evidence="8">
        <text>D-tagatofuranose 6-phosphate + ATP = D-tagatofuranose 1,6-bisphosphate + ADP + H(+)</text>
        <dbReference type="Rhea" id="RHEA:12420"/>
        <dbReference type="ChEBI" id="CHEBI:15378"/>
        <dbReference type="ChEBI" id="CHEBI:30616"/>
        <dbReference type="ChEBI" id="CHEBI:58694"/>
        <dbReference type="ChEBI" id="CHEBI:58695"/>
        <dbReference type="ChEBI" id="CHEBI:456216"/>
        <dbReference type="EC" id="2.7.1.144"/>
    </reaction>
</comment>
<dbReference type="Pfam" id="PF00294">
    <property type="entry name" value="PfkB"/>
    <property type="match status" value="1"/>
</dbReference>
<keyword evidence="3 8" id="KW-0423">Lactose metabolism</keyword>
<gene>
    <name evidence="11" type="primary">fruB</name>
    <name evidence="11" type="ORF">KIMC2_15010</name>
</gene>
<keyword evidence="6 8" id="KW-0067">ATP-binding</keyword>
<evidence type="ECO:0000256" key="6">
    <source>
        <dbReference type="ARBA" id="ARBA00022840"/>
    </source>
</evidence>
<dbReference type="NCBIfam" id="TIGR03828">
    <property type="entry name" value="pfkB"/>
    <property type="match status" value="1"/>
</dbReference>
<comment type="pathway">
    <text evidence="8">Carbohydrate metabolism; D-tagatose 6-phosphate degradation; D-glyceraldehyde 3-phosphate and glycerone phosphate from D-tagatose 6-phosphate: step 1/2.</text>
</comment>
<evidence type="ECO:0000256" key="2">
    <source>
        <dbReference type="ARBA" id="ARBA00022679"/>
    </source>
</evidence>
<keyword evidence="4 8" id="KW-0547">Nucleotide-binding</keyword>
<evidence type="ECO:0000256" key="9">
    <source>
        <dbReference type="RuleBase" id="RU369061"/>
    </source>
</evidence>
<dbReference type="InterPro" id="IPR017583">
    <property type="entry name" value="Tagatose/fructose_Pkinase"/>
</dbReference>
<keyword evidence="2 8" id="KW-0808">Transferase</keyword>
<dbReference type="GO" id="GO:0005988">
    <property type="term" value="P:lactose metabolic process"/>
    <property type="evidence" value="ECO:0007669"/>
    <property type="project" value="UniProtKB-KW"/>
</dbReference>
<dbReference type="Gene3D" id="3.40.1190.20">
    <property type="match status" value="1"/>
</dbReference>
<dbReference type="CDD" id="cd01164">
    <property type="entry name" value="FruK_PfkB_like"/>
    <property type="match status" value="1"/>
</dbReference>
<evidence type="ECO:0000313" key="12">
    <source>
        <dbReference type="Proteomes" id="UP001321804"/>
    </source>
</evidence>
<name>A0AAU9CSH3_9LACO</name>
<organism evidence="11 12">
    <name type="scientific">Xylocopilactobacillus apis</name>
    <dbReference type="NCBI Taxonomy" id="2932183"/>
    <lineage>
        <taxon>Bacteria</taxon>
        <taxon>Bacillati</taxon>
        <taxon>Bacillota</taxon>
        <taxon>Bacilli</taxon>
        <taxon>Lactobacillales</taxon>
        <taxon>Lactobacillaceae</taxon>
        <taxon>Xylocopilactobacillus</taxon>
    </lineage>
</organism>
<reference evidence="11 12" key="1">
    <citation type="journal article" date="2023" name="Microbiol. Spectr.">
        <title>Symbiosis of Carpenter Bees with Uncharacterized Lactic Acid Bacteria Showing NAD Auxotrophy.</title>
        <authorList>
            <person name="Kawasaki S."/>
            <person name="Ozawa K."/>
            <person name="Mori T."/>
            <person name="Yamamoto A."/>
            <person name="Ito M."/>
            <person name="Ohkuma M."/>
            <person name="Sakamoto M."/>
            <person name="Matsutani M."/>
        </authorList>
    </citation>
    <scope>NUCLEOTIDE SEQUENCE [LARGE SCALE GENOMIC DNA]</scope>
    <source>
        <strain evidence="11 12">KimC2</strain>
    </source>
</reference>
<dbReference type="GO" id="GO:0005829">
    <property type="term" value="C:cytosol"/>
    <property type="evidence" value="ECO:0007669"/>
    <property type="project" value="TreeGrafter"/>
</dbReference>
<dbReference type="NCBIfam" id="TIGR03168">
    <property type="entry name" value="1-PFK"/>
    <property type="match status" value="1"/>
</dbReference>
<dbReference type="Proteomes" id="UP001321804">
    <property type="component" value="Chromosome"/>
</dbReference>
<dbReference type="InterPro" id="IPR002173">
    <property type="entry name" value="Carboh/pur_kinase_PfkB_CS"/>
</dbReference>
<comment type="catalytic activity">
    <reaction evidence="7 9">
        <text>beta-D-fructose 1-phosphate + ATP = beta-D-fructose 1,6-bisphosphate + ADP + H(+)</text>
        <dbReference type="Rhea" id="RHEA:14213"/>
        <dbReference type="ChEBI" id="CHEBI:15378"/>
        <dbReference type="ChEBI" id="CHEBI:30616"/>
        <dbReference type="ChEBI" id="CHEBI:32966"/>
        <dbReference type="ChEBI" id="CHEBI:138881"/>
        <dbReference type="ChEBI" id="CHEBI:456216"/>
        <dbReference type="EC" id="2.7.1.56"/>
    </reaction>
</comment>
<comment type="similarity">
    <text evidence="8">Belongs to the carbohydrate kinase PfkB family. LacC subfamily.</text>
</comment>
<comment type="function">
    <text evidence="9">Catalyzes the ATP-dependent phosphorylation of fructose-l-phosphate to fructose-l,6-bisphosphate.</text>
</comment>
<evidence type="ECO:0000256" key="4">
    <source>
        <dbReference type="ARBA" id="ARBA00022741"/>
    </source>
</evidence>
<dbReference type="PANTHER" id="PTHR46566:SF1">
    <property type="entry name" value="1-PHOSPHOFRUCTOKINASE"/>
    <property type="match status" value="1"/>
</dbReference>
<evidence type="ECO:0000259" key="10">
    <source>
        <dbReference type="Pfam" id="PF00294"/>
    </source>
</evidence>
<dbReference type="GO" id="GO:0005524">
    <property type="term" value="F:ATP binding"/>
    <property type="evidence" value="ECO:0007669"/>
    <property type="project" value="UniProtKB-UniRule"/>
</dbReference>
<sequence length="303" mass="32932">MIYTITANPSMDYVLSLEQINLGEINRTGNTYMFAGGKGINVSRILGNLDLDSVALGFIGGPAGEFIENQMNESALNNKFTRIKDDTRINVKIKAQQETEINGLGPKITKEEKEEFMSNFAVLTSDDIVVAAGSVPPALGEDFYQEVVKTVCDHQAKFVVDTTGQALIDILPYHPLLVKPNREELSEMFNVKLDNLNDIVHYGRELLNKGAQHVIVSMGGDGAVLITPDKVYHSIPIKITIKNSVGAGDSMVAGFVGKYHQTNDALESFRLGVACGSATAASEDLAQAPLIKEMLEKAEINEI</sequence>
<dbReference type="GO" id="GO:0009024">
    <property type="term" value="F:tagatose-6-phosphate kinase activity"/>
    <property type="evidence" value="ECO:0007669"/>
    <property type="project" value="UniProtKB-EC"/>
</dbReference>
<dbReference type="EMBL" id="AP026801">
    <property type="protein sequence ID" value="BDR56939.1"/>
    <property type="molecule type" value="Genomic_DNA"/>
</dbReference>
<feature type="domain" description="Carbohydrate kinase PfkB" evidence="10">
    <location>
        <begin position="12"/>
        <end position="284"/>
    </location>
</feature>
<accession>A0AAU9CSH3</accession>
<dbReference type="InterPro" id="IPR029056">
    <property type="entry name" value="Ribokinase-like"/>
</dbReference>
<dbReference type="SUPFAM" id="SSF53613">
    <property type="entry name" value="Ribokinase-like"/>
    <property type="match status" value="1"/>
</dbReference>
<keyword evidence="12" id="KW-1185">Reference proteome</keyword>
<protein>
    <recommendedName>
        <fullName evidence="8">Tagatose-6-phosphate kinase</fullName>
        <ecNumber evidence="8">2.7.1.144</ecNumber>
    </recommendedName>
</protein>
<proteinExistence type="inferred from homology"/>
<dbReference type="RefSeq" id="WP_317695552.1">
    <property type="nucleotide sequence ID" value="NZ_AP026801.1"/>
</dbReference>
<evidence type="ECO:0000256" key="5">
    <source>
        <dbReference type="ARBA" id="ARBA00022777"/>
    </source>
</evidence>
<dbReference type="PIRSF" id="PIRSF000535">
    <property type="entry name" value="1PFK/6PFK/LacC"/>
    <property type="match status" value="1"/>
</dbReference>
<dbReference type="GO" id="GO:0016052">
    <property type="term" value="P:carbohydrate catabolic process"/>
    <property type="evidence" value="ECO:0007669"/>
    <property type="project" value="UniProtKB-ARBA"/>
</dbReference>
<comment type="similarity">
    <text evidence="1">Belongs to the carbohydrate kinase pfkB family.</text>
</comment>
<evidence type="ECO:0000256" key="1">
    <source>
        <dbReference type="ARBA" id="ARBA00005380"/>
    </source>
</evidence>
<dbReference type="GO" id="GO:0008662">
    <property type="term" value="F:1-phosphofructokinase activity"/>
    <property type="evidence" value="ECO:0007669"/>
    <property type="project" value="UniProtKB-UniRule"/>
</dbReference>
<dbReference type="InterPro" id="IPR022463">
    <property type="entry name" value="1-PFruKinase"/>
</dbReference>
<dbReference type="PROSITE" id="PS00584">
    <property type="entry name" value="PFKB_KINASES_2"/>
    <property type="match status" value="1"/>
</dbReference>
<dbReference type="KEGG" id="xak:KIMC2_15010"/>
<keyword evidence="5 9" id="KW-0418">Kinase</keyword>
<dbReference type="InterPro" id="IPR011611">
    <property type="entry name" value="PfkB_dom"/>
</dbReference>
<evidence type="ECO:0000256" key="3">
    <source>
        <dbReference type="ARBA" id="ARBA00022736"/>
    </source>
</evidence>
<dbReference type="GO" id="GO:0044281">
    <property type="term" value="P:small molecule metabolic process"/>
    <property type="evidence" value="ECO:0007669"/>
    <property type="project" value="UniProtKB-ARBA"/>
</dbReference>
<dbReference type="AlphaFoldDB" id="A0AAU9CSH3"/>
<evidence type="ECO:0000256" key="7">
    <source>
        <dbReference type="ARBA" id="ARBA00047745"/>
    </source>
</evidence>
<evidence type="ECO:0000256" key="8">
    <source>
        <dbReference type="PIRNR" id="PIRNR000535"/>
    </source>
</evidence>
<dbReference type="PANTHER" id="PTHR46566">
    <property type="entry name" value="1-PHOSPHOFRUCTOKINASE-RELATED"/>
    <property type="match status" value="1"/>
</dbReference>